<comment type="caution">
    <text evidence="3">The sequence shown here is derived from an EMBL/GenBank/DDBJ whole genome shotgun (WGS) entry which is preliminary data.</text>
</comment>
<feature type="transmembrane region" description="Helical" evidence="1">
    <location>
        <begin position="58"/>
        <end position="81"/>
    </location>
</feature>
<feature type="domain" description="HTH luxR-type" evidence="2">
    <location>
        <begin position="110"/>
        <end position="167"/>
    </location>
</feature>
<sequence>MQQHFPAFRTGSMTRGAVVIGGIVLLSSMAFFGFDVVADILEHGVTPVGYTTGELTHLIFEMLAVAGLGYAVFTLRVYLVLLQRETERTRETIHMMRGNFDEVLRGKFEEWGLTAAERDVTLLIIKGLSVADLAAARNTAPGTIKAQSTSVFRKIGVRSKAELMSTIIDEFLSVQAPSLK</sequence>
<name>A0ABV5I1L7_9RHOB</name>
<dbReference type="Proteomes" id="UP001589670">
    <property type="component" value="Unassembled WGS sequence"/>
</dbReference>
<protein>
    <submittedName>
        <fullName evidence="3">Helix-turn-helix transcriptional regulator</fullName>
    </submittedName>
</protein>
<reference evidence="3 4" key="1">
    <citation type="submission" date="2024-09" db="EMBL/GenBank/DDBJ databases">
        <authorList>
            <person name="Sun Q."/>
            <person name="Mori K."/>
        </authorList>
    </citation>
    <scope>NUCLEOTIDE SEQUENCE [LARGE SCALE GENOMIC DNA]</scope>
    <source>
        <strain evidence="3 4">CECT 9424</strain>
    </source>
</reference>
<keyword evidence="4" id="KW-1185">Reference proteome</keyword>
<dbReference type="Pfam" id="PF00196">
    <property type="entry name" value="GerE"/>
    <property type="match status" value="1"/>
</dbReference>
<proteinExistence type="predicted"/>
<accession>A0ABV5I1L7</accession>
<keyword evidence="1" id="KW-0812">Transmembrane</keyword>
<feature type="transmembrane region" description="Helical" evidence="1">
    <location>
        <begin position="16"/>
        <end position="38"/>
    </location>
</feature>
<dbReference type="SUPFAM" id="SSF46894">
    <property type="entry name" value="C-terminal effector domain of the bipartite response regulators"/>
    <property type="match status" value="1"/>
</dbReference>
<dbReference type="InterPro" id="IPR016032">
    <property type="entry name" value="Sig_transdc_resp-reg_C-effctor"/>
</dbReference>
<evidence type="ECO:0000313" key="3">
    <source>
        <dbReference type="EMBL" id="MFB9150487.1"/>
    </source>
</evidence>
<keyword evidence="1" id="KW-1133">Transmembrane helix</keyword>
<gene>
    <name evidence="3" type="ORF">ACFFU4_12090</name>
</gene>
<dbReference type="EMBL" id="JBHMEC010000017">
    <property type="protein sequence ID" value="MFB9150487.1"/>
    <property type="molecule type" value="Genomic_DNA"/>
</dbReference>
<evidence type="ECO:0000259" key="2">
    <source>
        <dbReference type="SMART" id="SM00421"/>
    </source>
</evidence>
<evidence type="ECO:0000313" key="4">
    <source>
        <dbReference type="Proteomes" id="UP001589670"/>
    </source>
</evidence>
<keyword evidence="1" id="KW-0472">Membrane</keyword>
<dbReference type="InterPro" id="IPR036388">
    <property type="entry name" value="WH-like_DNA-bd_sf"/>
</dbReference>
<dbReference type="Gene3D" id="1.10.10.10">
    <property type="entry name" value="Winged helix-like DNA-binding domain superfamily/Winged helix DNA-binding domain"/>
    <property type="match status" value="1"/>
</dbReference>
<dbReference type="RefSeq" id="WP_377070024.1">
    <property type="nucleotide sequence ID" value="NZ_JBHMEC010000017.1"/>
</dbReference>
<organism evidence="3 4">
    <name type="scientific">Roseovarius ramblicola</name>
    <dbReference type="NCBI Taxonomy" id="2022336"/>
    <lineage>
        <taxon>Bacteria</taxon>
        <taxon>Pseudomonadati</taxon>
        <taxon>Pseudomonadota</taxon>
        <taxon>Alphaproteobacteria</taxon>
        <taxon>Rhodobacterales</taxon>
        <taxon>Roseobacteraceae</taxon>
        <taxon>Roseovarius</taxon>
    </lineage>
</organism>
<dbReference type="InterPro" id="IPR000792">
    <property type="entry name" value="Tscrpt_reg_LuxR_C"/>
</dbReference>
<dbReference type="SMART" id="SM00421">
    <property type="entry name" value="HTH_LUXR"/>
    <property type="match status" value="1"/>
</dbReference>
<evidence type="ECO:0000256" key="1">
    <source>
        <dbReference type="SAM" id="Phobius"/>
    </source>
</evidence>